<feature type="transmembrane region" description="Helical" evidence="1">
    <location>
        <begin position="58"/>
        <end position="79"/>
    </location>
</feature>
<dbReference type="EMBL" id="CAJNOJ010000249">
    <property type="protein sequence ID" value="CAF1335975.1"/>
    <property type="molecule type" value="Genomic_DNA"/>
</dbReference>
<dbReference type="EMBL" id="CAJNOR010000723">
    <property type="protein sequence ID" value="CAF0991431.1"/>
    <property type="molecule type" value="Genomic_DNA"/>
</dbReference>
<dbReference type="InterPro" id="IPR052954">
    <property type="entry name" value="GPCR-Ligand_Int"/>
</dbReference>
<feature type="transmembrane region" description="Helical" evidence="1">
    <location>
        <begin position="220"/>
        <end position="238"/>
    </location>
</feature>
<dbReference type="Proteomes" id="UP000663828">
    <property type="component" value="Unassembled WGS sequence"/>
</dbReference>
<keyword evidence="1" id="KW-1133">Transmembrane helix</keyword>
<evidence type="ECO:0000313" key="4">
    <source>
        <dbReference type="Proteomes" id="UP000663828"/>
    </source>
</evidence>
<name>A0A814G8G6_ADIRI</name>
<feature type="transmembrane region" description="Helical" evidence="1">
    <location>
        <begin position="23"/>
        <end position="46"/>
    </location>
</feature>
<dbReference type="Gene3D" id="1.20.1070.10">
    <property type="entry name" value="Rhodopsin 7-helix transmembrane proteins"/>
    <property type="match status" value="1"/>
</dbReference>
<feature type="transmembrane region" description="Helical" evidence="1">
    <location>
        <begin position="259"/>
        <end position="283"/>
    </location>
</feature>
<organism evidence="2 4">
    <name type="scientific">Adineta ricciae</name>
    <name type="common">Rotifer</name>
    <dbReference type="NCBI Taxonomy" id="249248"/>
    <lineage>
        <taxon>Eukaryota</taxon>
        <taxon>Metazoa</taxon>
        <taxon>Spiralia</taxon>
        <taxon>Gnathifera</taxon>
        <taxon>Rotifera</taxon>
        <taxon>Eurotatoria</taxon>
        <taxon>Bdelloidea</taxon>
        <taxon>Adinetida</taxon>
        <taxon>Adinetidae</taxon>
        <taxon>Adineta</taxon>
    </lineage>
</organism>
<keyword evidence="1" id="KW-0812">Transmembrane</keyword>
<dbReference type="Proteomes" id="UP000663852">
    <property type="component" value="Unassembled WGS sequence"/>
</dbReference>
<keyword evidence="4" id="KW-1185">Reference proteome</keyword>
<dbReference type="OrthoDB" id="10011262at2759"/>
<feature type="transmembrane region" description="Helical" evidence="1">
    <location>
        <begin position="146"/>
        <end position="166"/>
    </location>
</feature>
<dbReference type="PANTHER" id="PTHR46641">
    <property type="entry name" value="FMRFAMIDE RECEPTOR-RELATED"/>
    <property type="match status" value="1"/>
</dbReference>
<evidence type="ECO:0000256" key="1">
    <source>
        <dbReference type="SAM" id="Phobius"/>
    </source>
</evidence>
<evidence type="ECO:0000313" key="3">
    <source>
        <dbReference type="EMBL" id="CAF1335975.1"/>
    </source>
</evidence>
<feature type="transmembrane region" description="Helical" evidence="1">
    <location>
        <begin position="295"/>
        <end position="315"/>
    </location>
</feature>
<sequence length="358" mass="41877">MLYFKHTSLLSQESPSSSLQTRIINILCYILVCFGIIGNVLGLFIFSSSRRSWRVSSTYAFLATCSSITNLLCVFRYSAILHSSTRHRLHKLVGGYSTACKLYEFSFSFRVLSSWNTLFWMFERLMCISIRLRTLFAPCNSYQIKFILPLGMILFILICVIVPPLLMFQPQVSIDHTLSSNTTVVVCEVHPNASLRWRRYFQEFHLGFNHFTIRCLFSELIPTAVIILFNSIIIHHLLRTNYHLSKRIVHRADIKQFGARSWMNIVLVVHSSLFLCSLLSHIIGHLNAIEAHESWWVLLAVLMNCSLNFYVYCLSGRAFRIEVGRLIQRCRRQYLYHRQMYQTQQPRRYESSFELNNV</sequence>
<gene>
    <name evidence="3" type="ORF">EDS130_LOCUS32460</name>
    <name evidence="2" type="ORF">XAT740_LOCUS12717</name>
</gene>
<protein>
    <recommendedName>
        <fullName evidence="5">Taste receptor type 2</fullName>
    </recommendedName>
</protein>
<keyword evidence="1" id="KW-0472">Membrane</keyword>
<comment type="caution">
    <text evidence="2">The sequence shown here is derived from an EMBL/GenBank/DDBJ whole genome shotgun (WGS) entry which is preliminary data.</text>
</comment>
<proteinExistence type="predicted"/>
<accession>A0A814G8G6</accession>
<reference evidence="2" key="1">
    <citation type="submission" date="2021-02" db="EMBL/GenBank/DDBJ databases">
        <authorList>
            <person name="Nowell W R."/>
        </authorList>
    </citation>
    <scope>NUCLEOTIDE SEQUENCE</scope>
</reference>
<evidence type="ECO:0000313" key="2">
    <source>
        <dbReference type="EMBL" id="CAF0991431.1"/>
    </source>
</evidence>
<dbReference type="AlphaFoldDB" id="A0A814G8G6"/>
<dbReference type="SUPFAM" id="SSF81321">
    <property type="entry name" value="Family A G protein-coupled receptor-like"/>
    <property type="match status" value="1"/>
</dbReference>
<evidence type="ECO:0008006" key="5">
    <source>
        <dbReference type="Google" id="ProtNLM"/>
    </source>
</evidence>